<evidence type="ECO:0000313" key="3">
    <source>
        <dbReference type="Proteomes" id="UP000004995"/>
    </source>
</evidence>
<keyword evidence="3" id="KW-1185">Reference proteome</keyword>
<dbReference type="AlphaFoldDB" id="K3XKE4"/>
<name>K3XKE4_SETIT</name>
<feature type="compositionally biased region" description="Polar residues" evidence="1">
    <location>
        <begin position="293"/>
        <end position="304"/>
    </location>
</feature>
<dbReference type="Gramene" id="KQL03630">
    <property type="protein sequence ID" value="KQL03630"/>
    <property type="gene ID" value="SETIT_002367mg"/>
</dbReference>
<sequence length="304" mass="32824">MSTMAWYPLPQSGAALSAGDEFLENQSAGWSLWSFTSSDDHDAAAAYPETHGSGAAPSEEGSVSFSVSFPIVILFSIYCFSRSRIASRRSQFSDEEMRRMDAPFEALDMFPDSMHRLLSYEDMLSGVLTGSSSGDGEVKLERDGVDAMDTCGFPLFSHDLQNAEPNGSEEMLADTLSMDKDGMGTVKRSRSFADDESAGGFNFESLVLEELEDVVFQLTKKTRICFRDAFFRMAETSSNARCGSRIPAAADCCPERATNAIDRTVADLTMRPPSPAPLQDHGSCFDGGGSGAEAQSTTGWTATA</sequence>
<organism evidence="2 3">
    <name type="scientific">Setaria italica</name>
    <name type="common">Foxtail millet</name>
    <name type="synonym">Panicum italicum</name>
    <dbReference type="NCBI Taxonomy" id="4555"/>
    <lineage>
        <taxon>Eukaryota</taxon>
        <taxon>Viridiplantae</taxon>
        <taxon>Streptophyta</taxon>
        <taxon>Embryophyta</taxon>
        <taxon>Tracheophyta</taxon>
        <taxon>Spermatophyta</taxon>
        <taxon>Magnoliopsida</taxon>
        <taxon>Liliopsida</taxon>
        <taxon>Poales</taxon>
        <taxon>Poaceae</taxon>
        <taxon>PACMAD clade</taxon>
        <taxon>Panicoideae</taxon>
        <taxon>Panicodae</taxon>
        <taxon>Paniceae</taxon>
        <taxon>Cenchrinae</taxon>
        <taxon>Setaria</taxon>
    </lineage>
</organism>
<reference evidence="3" key="1">
    <citation type="journal article" date="2012" name="Nat. Biotechnol.">
        <title>Reference genome sequence of the model plant Setaria.</title>
        <authorList>
            <person name="Bennetzen J.L."/>
            <person name="Schmutz J."/>
            <person name="Wang H."/>
            <person name="Percifield R."/>
            <person name="Hawkins J."/>
            <person name="Pontaroli A.C."/>
            <person name="Estep M."/>
            <person name="Feng L."/>
            <person name="Vaughn J.N."/>
            <person name="Grimwood J."/>
            <person name="Jenkins J."/>
            <person name="Barry K."/>
            <person name="Lindquist E."/>
            <person name="Hellsten U."/>
            <person name="Deshpande S."/>
            <person name="Wang X."/>
            <person name="Wu X."/>
            <person name="Mitros T."/>
            <person name="Triplett J."/>
            <person name="Yang X."/>
            <person name="Ye C.Y."/>
            <person name="Mauro-Herrera M."/>
            <person name="Wang L."/>
            <person name="Li P."/>
            <person name="Sharma M."/>
            <person name="Sharma R."/>
            <person name="Ronald P.C."/>
            <person name="Panaud O."/>
            <person name="Kellogg E.A."/>
            <person name="Brutnell T.P."/>
            <person name="Doust A.N."/>
            <person name="Tuskan G.A."/>
            <person name="Rokhsar D."/>
            <person name="Devos K.M."/>
        </authorList>
    </citation>
    <scope>NUCLEOTIDE SEQUENCE [LARGE SCALE GENOMIC DNA]</scope>
    <source>
        <strain evidence="3">cv. Yugu1</strain>
    </source>
</reference>
<dbReference type="EnsemblPlants" id="KQL03630">
    <property type="protein sequence ID" value="KQL03630"/>
    <property type="gene ID" value="SETIT_002367mg"/>
</dbReference>
<dbReference type="GO" id="GO:0006355">
    <property type="term" value="P:regulation of DNA-templated transcription"/>
    <property type="evidence" value="ECO:0007669"/>
    <property type="project" value="InterPro"/>
</dbReference>
<reference evidence="2" key="2">
    <citation type="submission" date="2018-08" db="UniProtKB">
        <authorList>
            <consortium name="EnsemblPlants"/>
        </authorList>
    </citation>
    <scope>IDENTIFICATION</scope>
    <source>
        <strain evidence="2">Yugu1</strain>
    </source>
</reference>
<evidence type="ECO:0000256" key="1">
    <source>
        <dbReference type="SAM" id="MobiDB-lite"/>
    </source>
</evidence>
<dbReference type="EMBL" id="AGNK02002775">
    <property type="status" value="NOT_ANNOTATED_CDS"/>
    <property type="molecule type" value="Genomic_DNA"/>
</dbReference>
<proteinExistence type="predicted"/>
<dbReference type="InParanoid" id="K3XKE4"/>
<evidence type="ECO:0000313" key="2">
    <source>
        <dbReference type="EnsemblPlants" id="KQL03630"/>
    </source>
</evidence>
<dbReference type="PANTHER" id="PTHR33334">
    <property type="entry name" value="PROTEIN LNK1"/>
    <property type="match status" value="1"/>
</dbReference>
<protein>
    <submittedName>
        <fullName evidence="2">Uncharacterized protein</fullName>
    </submittedName>
</protein>
<feature type="region of interest" description="Disordered" evidence="1">
    <location>
        <begin position="270"/>
        <end position="304"/>
    </location>
</feature>
<accession>K3XKE4</accession>
<dbReference type="InterPro" id="IPR039928">
    <property type="entry name" value="LNK"/>
</dbReference>
<dbReference type="OMA" id="QMSSMAC"/>
<dbReference type="PANTHER" id="PTHR33334:SF6">
    <property type="entry name" value="OS01G0281100 PROTEIN"/>
    <property type="match status" value="1"/>
</dbReference>
<dbReference type="GO" id="GO:0007623">
    <property type="term" value="P:circadian rhythm"/>
    <property type="evidence" value="ECO:0007669"/>
    <property type="project" value="InterPro"/>
</dbReference>
<dbReference type="eggNOG" id="ENOG502QT3G">
    <property type="taxonomic scope" value="Eukaryota"/>
</dbReference>
<dbReference type="Proteomes" id="UP000004995">
    <property type="component" value="Unassembled WGS sequence"/>
</dbReference>
<dbReference type="STRING" id="4555.K3XKE4"/>